<dbReference type="RefSeq" id="WP_069726027.1">
    <property type="nucleotide sequence ID" value="NZ_MDCO01000006.1"/>
</dbReference>
<accession>A0A1E5NH73</accession>
<sequence length="131" mass="14240">MGYTVIAGDVKELMIDNIPYPVPEEAACSILANIGTSPIKENEITACIADTSVLRGKNVSAGFEKLKVILRDDLESHLINIRDHGLSVDVLLTVANGDTYSGKLMVEGTFSISTEDRSIELSMKGNYFTKM</sequence>
<organism evidence="1 2">
    <name type="scientific">Brachyspira hampsonii</name>
    <dbReference type="NCBI Taxonomy" id="1287055"/>
    <lineage>
        <taxon>Bacteria</taxon>
        <taxon>Pseudomonadati</taxon>
        <taxon>Spirochaetota</taxon>
        <taxon>Spirochaetia</taxon>
        <taxon>Brachyspirales</taxon>
        <taxon>Brachyspiraceae</taxon>
        <taxon>Brachyspira</taxon>
    </lineage>
</organism>
<evidence type="ECO:0000313" key="1">
    <source>
        <dbReference type="EMBL" id="OEJ15476.1"/>
    </source>
</evidence>
<dbReference type="Proteomes" id="UP000095247">
    <property type="component" value="Unassembled WGS sequence"/>
</dbReference>
<dbReference type="EMBL" id="MDCO01000006">
    <property type="protein sequence ID" value="OEJ15476.1"/>
    <property type="molecule type" value="Genomic_DNA"/>
</dbReference>
<gene>
    <name evidence="1" type="ORF">BFL38_14405</name>
</gene>
<proteinExistence type="predicted"/>
<reference evidence="1 2" key="1">
    <citation type="submission" date="2016-08" db="EMBL/GenBank/DDBJ databases">
        <title>Characterization and recognition of Brachyspira hampsonii sp. nov., a novel intestinal spirochete that is pathogenic to pigs.</title>
        <authorList>
            <person name="Mirajkar N."/>
            <person name="La T."/>
            <person name="Phillips N."/>
            <person name="Hampson D."/>
            <person name="Gebhart C."/>
        </authorList>
    </citation>
    <scope>NUCLEOTIDE SEQUENCE [LARGE SCALE GENOMIC DNA]</scope>
    <source>
        <strain evidence="1 2">P280/1</strain>
    </source>
</reference>
<comment type="caution">
    <text evidence="1">The sequence shown here is derived from an EMBL/GenBank/DDBJ whole genome shotgun (WGS) entry which is preliminary data.</text>
</comment>
<evidence type="ECO:0000313" key="2">
    <source>
        <dbReference type="Proteomes" id="UP000095247"/>
    </source>
</evidence>
<name>A0A1E5NH73_9SPIR</name>
<dbReference type="AlphaFoldDB" id="A0A1E5NH73"/>
<protein>
    <submittedName>
        <fullName evidence="1">Uncharacterized protein</fullName>
    </submittedName>
</protein>